<proteinExistence type="predicted"/>
<dbReference type="InterPro" id="IPR024775">
    <property type="entry name" value="DinB-like"/>
</dbReference>
<evidence type="ECO:0000259" key="1">
    <source>
        <dbReference type="Pfam" id="PF12867"/>
    </source>
</evidence>
<name>A0A381NW15_9ZZZZ</name>
<reference evidence="2" key="1">
    <citation type="submission" date="2018-05" db="EMBL/GenBank/DDBJ databases">
        <authorList>
            <person name="Lanie J.A."/>
            <person name="Ng W.-L."/>
            <person name="Kazmierczak K.M."/>
            <person name="Andrzejewski T.M."/>
            <person name="Davidsen T.M."/>
            <person name="Wayne K.J."/>
            <person name="Tettelin H."/>
            <person name="Glass J.I."/>
            <person name="Rusch D."/>
            <person name="Podicherti R."/>
            <person name="Tsui H.-C.T."/>
            <person name="Winkler M.E."/>
        </authorList>
    </citation>
    <scope>NUCLEOTIDE SEQUENCE</scope>
</reference>
<dbReference type="EMBL" id="UINC01000643">
    <property type="protein sequence ID" value="SUZ58811.1"/>
    <property type="molecule type" value="Genomic_DNA"/>
</dbReference>
<feature type="domain" description="DinB-like" evidence="1">
    <location>
        <begin position="10"/>
        <end position="160"/>
    </location>
</feature>
<accession>A0A381NW15</accession>
<organism evidence="2">
    <name type="scientific">marine metagenome</name>
    <dbReference type="NCBI Taxonomy" id="408172"/>
    <lineage>
        <taxon>unclassified sequences</taxon>
        <taxon>metagenomes</taxon>
        <taxon>ecological metagenomes</taxon>
    </lineage>
</organism>
<protein>
    <recommendedName>
        <fullName evidence="1">DinB-like domain-containing protein</fullName>
    </recommendedName>
</protein>
<gene>
    <name evidence="2" type="ORF">METZ01_LOCUS11665</name>
</gene>
<dbReference type="AlphaFoldDB" id="A0A381NW15"/>
<dbReference type="SUPFAM" id="SSF109854">
    <property type="entry name" value="DinB/YfiT-like putative metalloenzymes"/>
    <property type="match status" value="1"/>
</dbReference>
<evidence type="ECO:0000313" key="2">
    <source>
        <dbReference type="EMBL" id="SUZ58811.1"/>
    </source>
</evidence>
<dbReference type="InterPro" id="IPR034660">
    <property type="entry name" value="DinB/YfiT-like"/>
</dbReference>
<dbReference type="Gene3D" id="1.20.120.450">
    <property type="entry name" value="dinb family like domain"/>
    <property type="match status" value="1"/>
</dbReference>
<dbReference type="Pfam" id="PF12867">
    <property type="entry name" value="DinB_2"/>
    <property type="match status" value="1"/>
</dbReference>
<sequence>MSATETALSALERNWGMVDKALEDVDDAMLGDRPNEESNSMGWLLWHMTRIVDRFTHTWCQDAPQLWIKDGWYAKFGLDDDLNNTGGGWTKEQVASWQLPPKESIVGYYEAVKGAAKKYFESLSASDLERQLEIPPRPPMSVGTFLGIVVFDNCVHGGQIAYLRGYFKGMGWFL</sequence>